<organism evidence="2 3">
    <name type="scientific">Streptomyces paludis</name>
    <dbReference type="NCBI Taxonomy" id="2282738"/>
    <lineage>
        <taxon>Bacteria</taxon>
        <taxon>Bacillati</taxon>
        <taxon>Actinomycetota</taxon>
        <taxon>Actinomycetes</taxon>
        <taxon>Kitasatosporales</taxon>
        <taxon>Streptomycetaceae</taxon>
        <taxon>Streptomyces</taxon>
    </lineage>
</organism>
<reference evidence="3" key="1">
    <citation type="submission" date="2018-07" db="EMBL/GenBank/DDBJ databases">
        <authorList>
            <person name="Zhao J."/>
        </authorList>
    </citation>
    <scope>NUCLEOTIDE SEQUENCE [LARGE SCALE GENOMIC DNA]</scope>
    <source>
        <strain evidence="3">GSSD-12</strain>
    </source>
</reference>
<keyword evidence="1" id="KW-0472">Membrane</keyword>
<name>A0A345HJT5_9ACTN</name>
<evidence type="ECO:0000313" key="2">
    <source>
        <dbReference type="EMBL" id="AXG76959.1"/>
    </source>
</evidence>
<dbReference type="OrthoDB" id="4248351at2"/>
<feature type="transmembrane region" description="Helical" evidence="1">
    <location>
        <begin position="58"/>
        <end position="81"/>
    </location>
</feature>
<keyword evidence="1" id="KW-0812">Transmembrane</keyword>
<keyword evidence="1" id="KW-1133">Transmembrane helix</keyword>
<proteinExistence type="predicted"/>
<dbReference type="EMBL" id="CP031194">
    <property type="protein sequence ID" value="AXG76959.1"/>
    <property type="molecule type" value="Genomic_DNA"/>
</dbReference>
<gene>
    <name evidence="2" type="ORF">DVK44_03860</name>
</gene>
<dbReference type="KEGG" id="spad:DVK44_03860"/>
<evidence type="ECO:0000313" key="3">
    <source>
        <dbReference type="Proteomes" id="UP000253868"/>
    </source>
</evidence>
<feature type="transmembrane region" description="Helical" evidence="1">
    <location>
        <begin position="34"/>
        <end position="52"/>
    </location>
</feature>
<accession>A0A345HJT5</accession>
<dbReference type="Proteomes" id="UP000253868">
    <property type="component" value="Chromosome"/>
</dbReference>
<evidence type="ECO:0000256" key="1">
    <source>
        <dbReference type="SAM" id="Phobius"/>
    </source>
</evidence>
<dbReference type="AlphaFoldDB" id="A0A345HJT5"/>
<keyword evidence="3" id="KW-1185">Reference proteome</keyword>
<protein>
    <submittedName>
        <fullName evidence="2">Uncharacterized protein</fullName>
    </submittedName>
</protein>
<sequence>MGRKSKDALVAVDRLLGGLEPPTRFQRLVARHPVAVGFAVAVPLILVSLVTVRPGDGIADALFFVGSSAALGAVFGGTAYAERLRQRRLVAQGLYTFPLRPGSGSGLRRRGRS</sequence>